<evidence type="ECO:0000256" key="3">
    <source>
        <dbReference type="ARBA" id="ARBA00023235"/>
    </source>
</evidence>
<keyword evidence="2 4" id="KW-0697">Rotamase</keyword>
<dbReference type="Pfam" id="PF00397">
    <property type="entry name" value="WW"/>
    <property type="match status" value="1"/>
</dbReference>
<dbReference type="InterPro" id="IPR000297">
    <property type="entry name" value="PPIase_PpiC"/>
</dbReference>
<dbReference type="Pfam" id="PF00639">
    <property type="entry name" value="Rotamase"/>
    <property type="match status" value="1"/>
</dbReference>
<dbReference type="SUPFAM" id="SSF51045">
    <property type="entry name" value="WW domain"/>
    <property type="match status" value="1"/>
</dbReference>
<evidence type="ECO:0000256" key="4">
    <source>
        <dbReference type="PROSITE-ProRule" id="PRU00278"/>
    </source>
</evidence>
<evidence type="ECO:0000256" key="1">
    <source>
        <dbReference type="ARBA" id="ARBA00000971"/>
    </source>
</evidence>
<feature type="domain" description="WW" evidence="6">
    <location>
        <begin position="5"/>
        <end position="40"/>
    </location>
</feature>
<dbReference type="GO" id="GO:0005829">
    <property type="term" value="C:cytosol"/>
    <property type="evidence" value="ECO:0007669"/>
    <property type="project" value="TreeGrafter"/>
</dbReference>
<evidence type="ECO:0000259" key="6">
    <source>
        <dbReference type="PROSITE" id="PS50020"/>
    </source>
</evidence>
<protein>
    <recommendedName>
        <fullName evidence="5">Peptidyl-prolyl cis-trans isomerase</fullName>
        <ecNumber evidence="5">5.2.1.8</ecNumber>
    </recommendedName>
</protein>
<dbReference type="FunFam" id="3.10.50.40:FF:000026">
    <property type="entry name" value="Peptidyl-prolyl cis-trans isomerase"/>
    <property type="match status" value="1"/>
</dbReference>
<dbReference type="InterPro" id="IPR046357">
    <property type="entry name" value="PPIase_dom_sf"/>
</dbReference>
<evidence type="ECO:0000313" key="9">
    <source>
        <dbReference type="WBParaSite" id="Csp11.Scaffold629.g9211.t1"/>
    </source>
</evidence>
<accession>A0A1I7UGX3</accession>
<dbReference type="SMART" id="SM00456">
    <property type="entry name" value="WW"/>
    <property type="match status" value="1"/>
</dbReference>
<dbReference type="InterPro" id="IPR036020">
    <property type="entry name" value="WW_dom_sf"/>
</dbReference>
<dbReference type="Gene3D" id="2.20.70.10">
    <property type="match status" value="1"/>
</dbReference>
<dbReference type="SUPFAM" id="SSF54534">
    <property type="entry name" value="FKBP-like"/>
    <property type="match status" value="1"/>
</dbReference>
<dbReference type="GO" id="GO:0003755">
    <property type="term" value="F:peptidyl-prolyl cis-trans isomerase activity"/>
    <property type="evidence" value="ECO:0007669"/>
    <property type="project" value="UniProtKB-UniRule"/>
</dbReference>
<sequence>MSEENPLPAGWEKRASRGHEGRAYYFNTALGTSQWDRPTESAFGKGSELTEVQCLHLLVKHEESRNPSSWRSDHITRSKEDAINILKNYETELRSSPNIERKFRELAKQFSDCSSAKRGGDLGVFKRRQMQKAFEDASFRLDVGQMSDIVDTDSGVHLIYRIK</sequence>
<organism evidence="8 9">
    <name type="scientific">Caenorhabditis tropicalis</name>
    <dbReference type="NCBI Taxonomy" id="1561998"/>
    <lineage>
        <taxon>Eukaryota</taxon>
        <taxon>Metazoa</taxon>
        <taxon>Ecdysozoa</taxon>
        <taxon>Nematoda</taxon>
        <taxon>Chromadorea</taxon>
        <taxon>Rhabditida</taxon>
        <taxon>Rhabditina</taxon>
        <taxon>Rhabditomorpha</taxon>
        <taxon>Rhabditoidea</taxon>
        <taxon>Rhabditidae</taxon>
        <taxon>Peloderinae</taxon>
        <taxon>Caenorhabditis</taxon>
    </lineage>
</organism>
<dbReference type="PANTHER" id="PTHR10657">
    <property type="entry name" value="PEPTIDYL-PROLYL CIS-TRANS ISOMERASE"/>
    <property type="match status" value="1"/>
</dbReference>
<name>A0A1I7UGX3_9PELO</name>
<dbReference type="AlphaFoldDB" id="A0A1I7UGX3"/>
<dbReference type="GO" id="GO:0005634">
    <property type="term" value="C:nucleus"/>
    <property type="evidence" value="ECO:0007669"/>
    <property type="project" value="TreeGrafter"/>
</dbReference>
<dbReference type="InterPro" id="IPR051370">
    <property type="entry name" value="PPIase_Pin1"/>
</dbReference>
<evidence type="ECO:0000256" key="2">
    <source>
        <dbReference type="ARBA" id="ARBA00023110"/>
    </source>
</evidence>
<dbReference type="STRING" id="1561998.A0A1I7UGX3"/>
<evidence type="ECO:0000256" key="5">
    <source>
        <dbReference type="RuleBase" id="RU363014"/>
    </source>
</evidence>
<dbReference type="Gene3D" id="3.10.50.40">
    <property type="match status" value="1"/>
</dbReference>
<dbReference type="Proteomes" id="UP000095282">
    <property type="component" value="Unplaced"/>
</dbReference>
<dbReference type="InterPro" id="IPR001202">
    <property type="entry name" value="WW_dom"/>
</dbReference>
<dbReference type="EC" id="5.2.1.8" evidence="5"/>
<dbReference type="PANTHER" id="PTHR10657:SF4">
    <property type="entry name" value="PEPTIDYL-PROLYL CIS-TRANS ISOMERASE-RELATED"/>
    <property type="match status" value="1"/>
</dbReference>
<dbReference type="CDD" id="cd00201">
    <property type="entry name" value="WW"/>
    <property type="match status" value="1"/>
</dbReference>
<feature type="domain" description="PpiC" evidence="7">
    <location>
        <begin position="49"/>
        <end position="163"/>
    </location>
</feature>
<dbReference type="GO" id="GO:0080090">
    <property type="term" value="P:regulation of primary metabolic process"/>
    <property type="evidence" value="ECO:0007669"/>
    <property type="project" value="UniProtKB-ARBA"/>
</dbReference>
<evidence type="ECO:0000313" key="8">
    <source>
        <dbReference type="Proteomes" id="UP000095282"/>
    </source>
</evidence>
<evidence type="ECO:0000259" key="7">
    <source>
        <dbReference type="PROSITE" id="PS50198"/>
    </source>
</evidence>
<keyword evidence="8" id="KW-1185">Reference proteome</keyword>
<dbReference type="GO" id="GO:0010604">
    <property type="term" value="P:positive regulation of macromolecule metabolic process"/>
    <property type="evidence" value="ECO:0007669"/>
    <property type="project" value="UniProtKB-ARBA"/>
</dbReference>
<dbReference type="eggNOG" id="KOG3259">
    <property type="taxonomic scope" value="Eukaryota"/>
</dbReference>
<dbReference type="PROSITE" id="PS50198">
    <property type="entry name" value="PPIC_PPIASE_2"/>
    <property type="match status" value="1"/>
</dbReference>
<dbReference type="WBParaSite" id="Csp11.Scaffold629.g9211.t1">
    <property type="protein sequence ID" value="Csp11.Scaffold629.g9211.t1"/>
    <property type="gene ID" value="Csp11.Scaffold629.g9211"/>
</dbReference>
<comment type="catalytic activity">
    <reaction evidence="1 5">
        <text>[protein]-peptidylproline (omega=180) = [protein]-peptidylproline (omega=0)</text>
        <dbReference type="Rhea" id="RHEA:16237"/>
        <dbReference type="Rhea" id="RHEA-COMP:10747"/>
        <dbReference type="Rhea" id="RHEA-COMP:10748"/>
        <dbReference type="ChEBI" id="CHEBI:83833"/>
        <dbReference type="ChEBI" id="CHEBI:83834"/>
        <dbReference type="EC" id="5.2.1.8"/>
    </reaction>
</comment>
<proteinExistence type="predicted"/>
<dbReference type="PROSITE" id="PS50020">
    <property type="entry name" value="WW_DOMAIN_2"/>
    <property type="match status" value="1"/>
</dbReference>
<keyword evidence="3 4" id="KW-0413">Isomerase</keyword>
<reference evidence="9" key="1">
    <citation type="submission" date="2016-11" db="UniProtKB">
        <authorList>
            <consortium name="WormBaseParasite"/>
        </authorList>
    </citation>
    <scope>IDENTIFICATION</scope>
</reference>